<comment type="subcellular location">
    <subcellularLocation>
        <location evidence="1">Membrane</location>
    </subcellularLocation>
</comment>
<keyword evidence="3" id="KW-0393">Immunoglobulin domain</keyword>
<dbReference type="EMBL" id="AHAT01007581">
    <property type="status" value="NOT_ANNOTATED_CDS"/>
    <property type="molecule type" value="Genomic_DNA"/>
</dbReference>
<evidence type="ECO:0000313" key="6">
    <source>
        <dbReference type="Ensembl" id="ENSLOCP00000010287.1"/>
    </source>
</evidence>
<dbReference type="GO" id="GO:0009897">
    <property type="term" value="C:external side of plasma membrane"/>
    <property type="evidence" value="ECO:0000318"/>
    <property type="project" value="GO_Central"/>
</dbReference>
<organism evidence="6 7">
    <name type="scientific">Lepisosteus oculatus</name>
    <name type="common">Spotted gar</name>
    <dbReference type="NCBI Taxonomy" id="7918"/>
    <lineage>
        <taxon>Eukaryota</taxon>
        <taxon>Metazoa</taxon>
        <taxon>Chordata</taxon>
        <taxon>Craniata</taxon>
        <taxon>Vertebrata</taxon>
        <taxon>Euteleostomi</taxon>
        <taxon>Actinopterygii</taxon>
        <taxon>Neopterygii</taxon>
        <taxon>Holostei</taxon>
        <taxon>Semionotiformes</taxon>
        <taxon>Lepisosteidae</taxon>
        <taxon>Lepisosteus</taxon>
    </lineage>
</organism>
<dbReference type="InterPro" id="IPR036179">
    <property type="entry name" value="Ig-like_dom_sf"/>
</dbReference>
<proteinExistence type="predicted"/>
<reference evidence="6" key="2">
    <citation type="submission" date="2025-08" db="UniProtKB">
        <authorList>
            <consortium name="Ensembl"/>
        </authorList>
    </citation>
    <scope>IDENTIFICATION</scope>
</reference>
<reference evidence="7" key="1">
    <citation type="submission" date="2011-12" db="EMBL/GenBank/DDBJ databases">
        <title>The Draft Genome of Lepisosteus oculatus.</title>
        <authorList>
            <consortium name="The Broad Institute Genome Assembly &amp; Analysis Group"/>
            <consortium name="Computational R&amp;D Group"/>
            <consortium name="and Sequencing Platform"/>
            <person name="Di Palma F."/>
            <person name="Alfoldi J."/>
            <person name="Johnson J."/>
            <person name="Berlin A."/>
            <person name="Gnerre S."/>
            <person name="Jaffe D."/>
            <person name="MacCallum I."/>
            <person name="Young S."/>
            <person name="Walker B.J."/>
            <person name="Lander E.S."/>
            <person name="Lindblad-Toh K."/>
        </authorList>
    </citation>
    <scope>NUCLEOTIDE SEQUENCE [LARGE SCALE GENOMIC DNA]</scope>
</reference>
<dbReference type="PROSITE" id="PS50835">
    <property type="entry name" value="IG_LIKE"/>
    <property type="match status" value="1"/>
</dbReference>
<keyword evidence="2" id="KW-0472">Membrane</keyword>
<feature type="signal peptide" evidence="4">
    <location>
        <begin position="1"/>
        <end position="16"/>
    </location>
</feature>
<dbReference type="Pfam" id="PF22705">
    <property type="entry name" value="C2-set_3"/>
    <property type="match status" value="1"/>
</dbReference>
<dbReference type="Pfam" id="PF07686">
    <property type="entry name" value="V-set"/>
    <property type="match status" value="1"/>
</dbReference>
<dbReference type="Proteomes" id="UP000018468">
    <property type="component" value="Linkage group LG6"/>
</dbReference>
<accession>W5MPH8</accession>
<dbReference type="EMBL" id="AHAT01007577">
    <property type="status" value="NOT_ANNOTATED_CDS"/>
    <property type="molecule type" value="Genomic_DNA"/>
</dbReference>
<dbReference type="AlphaFoldDB" id="W5MPH8"/>
<dbReference type="InterPro" id="IPR003599">
    <property type="entry name" value="Ig_sub"/>
</dbReference>
<evidence type="ECO:0000256" key="2">
    <source>
        <dbReference type="ARBA" id="ARBA00023136"/>
    </source>
</evidence>
<dbReference type="PANTHER" id="PTHR24100">
    <property type="entry name" value="BUTYROPHILIN"/>
    <property type="match status" value="1"/>
</dbReference>
<dbReference type="GeneTree" id="ENSGT00940000154641"/>
<evidence type="ECO:0000259" key="5">
    <source>
        <dbReference type="PROSITE" id="PS50835"/>
    </source>
</evidence>
<evidence type="ECO:0000256" key="4">
    <source>
        <dbReference type="SAM" id="SignalP"/>
    </source>
</evidence>
<protein>
    <recommendedName>
        <fullName evidence="5">Ig-like domain-containing protein</fullName>
    </recommendedName>
</protein>
<dbReference type="HOGENOM" id="CLU_013137_8_1_1"/>
<feature type="chain" id="PRO_5004866573" description="Ig-like domain-containing protein" evidence="4">
    <location>
        <begin position="17"/>
        <end position="239"/>
    </location>
</feature>
<dbReference type="InterPro" id="IPR007110">
    <property type="entry name" value="Ig-like_dom"/>
</dbReference>
<dbReference type="InterPro" id="IPR013783">
    <property type="entry name" value="Ig-like_fold"/>
</dbReference>
<dbReference type="PANTHER" id="PTHR24100:SF155">
    <property type="entry name" value="CD276 ANTIGEN"/>
    <property type="match status" value="1"/>
</dbReference>
<dbReference type="FunFam" id="2.60.40.10:FF:003223">
    <property type="match status" value="1"/>
</dbReference>
<dbReference type="GO" id="GO:0001817">
    <property type="term" value="P:regulation of cytokine production"/>
    <property type="evidence" value="ECO:0000318"/>
    <property type="project" value="GO_Central"/>
</dbReference>
<keyword evidence="7" id="KW-1185">Reference proteome</keyword>
<dbReference type="GO" id="GO:0050852">
    <property type="term" value="P:T cell receptor signaling pathway"/>
    <property type="evidence" value="ECO:0000318"/>
    <property type="project" value="GO_Central"/>
</dbReference>
<dbReference type="Gene3D" id="2.60.40.10">
    <property type="entry name" value="Immunoglobulins"/>
    <property type="match status" value="2"/>
</dbReference>
<dbReference type="EMBL" id="AHAT01007576">
    <property type="status" value="NOT_ANNOTATED_CDS"/>
    <property type="molecule type" value="Genomic_DNA"/>
</dbReference>
<dbReference type="InterPro" id="IPR050504">
    <property type="entry name" value="IgSF_BTN/MOG"/>
</dbReference>
<dbReference type="InterPro" id="IPR013106">
    <property type="entry name" value="Ig_V-set"/>
</dbReference>
<dbReference type="Ensembl" id="ENSLOCT00000010300.1">
    <property type="protein sequence ID" value="ENSLOCP00000010287.1"/>
    <property type="gene ID" value="ENSLOCG00000008455.1"/>
</dbReference>
<dbReference type="EMBL" id="AHAT01007580">
    <property type="status" value="NOT_ANNOTATED_CDS"/>
    <property type="molecule type" value="Genomic_DNA"/>
</dbReference>
<dbReference type="GO" id="GO:0005102">
    <property type="term" value="F:signaling receptor binding"/>
    <property type="evidence" value="ECO:0000318"/>
    <property type="project" value="GO_Central"/>
</dbReference>
<dbReference type="EMBL" id="AHAT01007575">
    <property type="status" value="NOT_ANNOTATED_CDS"/>
    <property type="molecule type" value="Genomic_DNA"/>
</dbReference>
<dbReference type="SMART" id="SM00409">
    <property type="entry name" value="IG"/>
    <property type="match status" value="1"/>
</dbReference>
<dbReference type="FunFam" id="2.60.40.10:FF:003226">
    <property type="entry name" value="Uncharacterized protein"/>
    <property type="match status" value="1"/>
</dbReference>
<dbReference type="InterPro" id="IPR053896">
    <property type="entry name" value="BTN3A2-like_Ig-C"/>
</dbReference>
<sequence>MKSLIILVLVLQGVKGTPRVHVLTPAITALRGSDVRIDCQFHTSGMRKGFDVEWLQKRQERINSIHLFHQSPELSHVQDHSLTGRSRMFPSAIANGNASLLISNVEMTDEGEYTCFIVMDGAGYRDTAVLTVVASYEQPELQQVLEQEAVSLSCVSRKGFPAALVSWIDDRGGSYSQEAITELTLTPEGLYDAHSRLKRAFSSQRRVCCIITNSPLQERKRSCVQLGAGKSLEHQEALL</sequence>
<evidence type="ECO:0000256" key="1">
    <source>
        <dbReference type="ARBA" id="ARBA00004370"/>
    </source>
</evidence>
<dbReference type="InParanoid" id="W5MPH8"/>
<dbReference type="SUPFAM" id="SSF48726">
    <property type="entry name" value="Immunoglobulin"/>
    <property type="match status" value="2"/>
</dbReference>
<evidence type="ECO:0000256" key="3">
    <source>
        <dbReference type="ARBA" id="ARBA00023319"/>
    </source>
</evidence>
<evidence type="ECO:0000313" key="7">
    <source>
        <dbReference type="Proteomes" id="UP000018468"/>
    </source>
</evidence>
<dbReference type="EMBL" id="AHAT01007578">
    <property type="status" value="NOT_ANNOTATED_CDS"/>
    <property type="molecule type" value="Genomic_DNA"/>
</dbReference>
<reference evidence="6" key="3">
    <citation type="submission" date="2025-09" db="UniProtKB">
        <authorList>
            <consortium name="Ensembl"/>
        </authorList>
    </citation>
    <scope>IDENTIFICATION</scope>
</reference>
<dbReference type="Bgee" id="ENSLOCG00000008455">
    <property type="expression patterns" value="Expressed in pharyngeal gill and 7 other cell types or tissues"/>
</dbReference>
<dbReference type="SMART" id="SM00406">
    <property type="entry name" value="IGv"/>
    <property type="match status" value="1"/>
</dbReference>
<name>W5MPH8_LEPOC</name>
<keyword evidence="4" id="KW-0732">Signal</keyword>
<feature type="domain" description="Ig-like" evidence="5">
    <location>
        <begin position="18"/>
        <end position="131"/>
    </location>
</feature>
<dbReference type="EMBL" id="AHAT01007579">
    <property type="status" value="NOT_ANNOTATED_CDS"/>
    <property type="molecule type" value="Genomic_DNA"/>
</dbReference>